<evidence type="ECO:0000313" key="3">
    <source>
        <dbReference type="EMBL" id="TPX42266.1"/>
    </source>
</evidence>
<dbReference type="AlphaFoldDB" id="A0A507BW19"/>
<dbReference type="Proteomes" id="UP000317494">
    <property type="component" value="Unassembled WGS sequence"/>
</dbReference>
<evidence type="ECO:0000313" key="4">
    <source>
        <dbReference type="Proteomes" id="UP000317494"/>
    </source>
</evidence>
<gene>
    <name evidence="3" type="ORF">SeLEV6574_g05683</name>
    <name evidence="2" type="ORF">SeMB42_g07537</name>
</gene>
<proteinExistence type="predicted"/>
<keyword evidence="4" id="KW-1185">Reference proteome</keyword>
<accession>A0A507BW19</accession>
<name>A0A507BW19_9FUNG</name>
<evidence type="ECO:0000313" key="2">
    <source>
        <dbReference type="EMBL" id="TPX33047.1"/>
    </source>
</evidence>
<feature type="compositionally biased region" description="Basic and acidic residues" evidence="1">
    <location>
        <begin position="1"/>
        <end position="11"/>
    </location>
</feature>
<comment type="caution">
    <text evidence="2">The sequence shown here is derived from an EMBL/GenBank/DDBJ whole genome shotgun (WGS) entry which is preliminary data.</text>
</comment>
<dbReference type="EMBL" id="QEAM01000279">
    <property type="protein sequence ID" value="TPX42266.1"/>
    <property type="molecule type" value="Genomic_DNA"/>
</dbReference>
<dbReference type="EMBL" id="QEAN01000551">
    <property type="protein sequence ID" value="TPX33047.1"/>
    <property type="molecule type" value="Genomic_DNA"/>
</dbReference>
<dbReference type="Proteomes" id="UP000320475">
    <property type="component" value="Unassembled WGS sequence"/>
</dbReference>
<sequence>MGTNQDNERRHALNHSHSPSTGYEDASLHLASLQAQRHGIIQQITSKKLLLARTQALLSQARAEAAMLGTTTSPAVYAVSDDKVSIMVHHLQELKMLLQIVTLLKELNGLEESARDVLEKEVNFVKTMLAKSDAVVAAKNSAIRVLAEELLARTRERDMLLLKAEGC</sequence>
<protein>
    <submittedName>
        <fullName evidence="2">Uncharacterized protein</fullName>
    </submittedName>
</protein>
<reference evidence="4 5" key="1">
    <citation type="journal article" date="2019" name="Sci. Rep.">
        <title>Comparative genomics of chytrid fungi reveal insights into the obligate biotrophic and pathogenic lifestyle of Synchytrium endobioticum.</title>
        <authorList>
            <person name="van de Vossenberg B.T.L.H."/>
            <person name="Warris S."/>
            <person name="Nguyen H.D.T."/>
            <person name="van Gent-Pelzer M.P.E."/>
            <person name="Joly D.L."/>
            <person name="van de Geest H.C."/>
            <person name="Bonants P.J.M."/>
            <person name="Smith D.S."/>
            <person name="Levesque C.A."/>
            <person name="van der Lee T.A.J."/>
        </authorList>
    </citation>
    <scope>NUCLEOTIDE SEQUENCE [LARGE SCALE GENOMIC DNA]</scope>
    <source>
        <strain evidence="3 5">LEV6574</strain>
        <strain evidence="2 4">MB42</strain>
    </source>
</reference>
<organism evidence="2 4">
    <name type="scientific">Synchytrium endobioticum</name>
    <dbReference type="NCBI Taxonomy" id="286115"/>
    <lineage>
        <taxon>Eukaryota</taxon>
        <taxon>Fungi</taxon>
        <taxon>Fungi incertae sedis</taxon>
        <taxon>Chytridiomycota</taxon>
        <taxon>Chytridiomycota incertae sedis</taxon>
        <taxon>Chytridiomycetes</taxon>
        <taxon>Synchytriales</taxon>
        <taxon>Synchytriaceae</taxon>
        <taxon>Synchytrium</taxon>
    </lineage>
</organism>
<evidence type="ECO:0000256" key="1">
    <source>
        <dbReference type="SAM" id="MobiDB-lite"/>
    </source>
</evidence>
<dbReference type="VEuPathDB" id="FungiDB:SeMB42_g07537"/>
<evidence type="ECO:0000313" key="5">
    <source>
        <dbReference type="Proteomes" id="UP000320475"/>
    </source>
</evidence>
<feature type="region of interest" description="Disordered" evidence="1">
    <location>
        <begin position="1"/>
        <end position="23"/>
    </location>
</feature>